<dbReference type="RefSeq" id="WP_130963736.1">
    <property type="nucleotide sequence ID" value="NZ_SIRT01000004.1"/>
</dbReference>
<dbReference type="Proteomes" id="UP000291142">
    <property type="component" value="Unassembled WGS sequence"/>
</dbReference>
<name>A0A4Q9FJF7_9FLAO</name>
<protein>
    <submittedName>
        <fullName evidence="2">Uncharacterized protein</fullName>
    </submittedName>
</protein>
<evidence type="ECO:0000256" key="1">
    <source>
        <dbReference type="SAM" id="Phobius"/>
    </source>
</evidence>
<dbReference type="OrthoDB" id="821805at2"/>
<dbReference type="EMBL" id="SIRT01000004">
    <property type="protein sequence ID" value="TBN04266.1"/>
    <property type="molecule type" value="Genomic_DNA"/>
</dbReference>
<feature type="transmembrane region" description="Helical" evidence="1">
    <location>
        <begin position="21"/>
        <end position="42"/>
    </location>
</feature>
<reference evidence="2 3" key="1">
    <citation type="submission" date="2019-02" db="EMBL/GenBank/DDBJ databases">
        <title>Hyunsoonleella sp., isolated from marine sediment.</title>
        <authorList>
            <person name="Liu B.-T."/>
        </authorList>
    </citation>
    <scope>NUCLEOTIDE SEQUENCE [LARGE SCALE GENOMIC DNA]</scope>
    <source>
        <strain evidence="2 3">T58</strain>
    </source>
</reference>
<evidence type="ECO:0000313" key="3">
    <source>
        <dbReference type="Proteomes" id="UP000291142"/>
    </source>
</evidence>
<keyword evidence="1" id="KW-1133">Transmembrane helix</keyword>
<dbReference type="Pfam" id="PF19578">
    <property type="entry name" value="DUF6090"/>
    <property type="match status" value="1"/>
</dbReference>
<keyword evidence="1" id="KW-0472">Membrane</keyword>
<accession>A0A4Q9FJF7</accession>
<sequence>MIKFFRKIRQNLLSEGKTGKYLKYATGEIILVVIGILIALQINNWNEYAKSLKLEKTYYCKIAEDLEVDIRNIDSSLVTIEKRLESTERFLKNLLKIQKHKQLIFKDFIPTFRYYKFIPTKPAIVDITSSGKLETLRNQTLKNRILSHYTEQDNALQIIDINDNAHIQKVIEIEKFADFGYQEIPQYQNLFDEELQGLLSSTQWQQNPKNELFVKITDAMILNIIRSDREKELLKGIKDDAEELNRLLIENLQLMR</sequence>
<evidence type="ECO:0000313" key="2">
    <source>
        <dbReference type="EMBL" id="TBN04266.1"/>
    </source>
</evidence>
<dbReference type="AlphaFoldDB" id="A0A4Q9FJF7"/>
<keyword evidence="1" id="KW-0812">Transmembrane</keyword>
<comment type="caution">
    <text evidence="2">The sequence shown here is derived from an EMBL/GenBank/DDBJ whole genome shotgun (WGS) entry which is preliminary data.</text>
</comment>
<organism evidence="2 3">
    <name type="scientific">Hyunsoonleella flava</name>
    <dbReference type="NCBI Taxonomy" id="2527939"/>
    <lineage>
        <taxon>Bacteria</taxon>
        <taxon>Pseudomonadati</taxon>
        <taxon>Bacteroidota</taxon>
        <taxon>Flavobacteriia</taxon>
        <taxon>Flavobacteriales</taxon>
        <taxon>Flavobacteriaceae</taxon>
    </lineage>
</organism>
<dbReference type="InterPro" id="IPR045749">
    <property type="entry name" value="DUF6090"/>
</dbReference>
<proteinExistence type="predicted"/>
<keyword evidence="3" id="KW-1185">Reference proteome</keyword>
<gene>
    <name evidence="2" type="ORF">EYD45_06500</name>
</gene>